<evidence type="ECO:0000313" key="2">
    <source>
        <dbReference type="EMBL" id="KAK1802661.1"/>
    </source>
</evidence>
<name>A0AAD8ZQK4_9TELE</name>
<dbReference type="Gene3D" id="1.10.533.10">
    <property type="entry name" value="Death Domain, Fas"/>
    <property type="match status" value="1"/>
</dbReference>
<reference evidence="2" key="1">
    <citation type="submission" date="2023-03" db="EMBL/GenBank/DDBJ databases">
        <title>Electrophorus voltai genome.</title>
        <authorList>
            <person name="Bian C."/>
        </authorList>
    </citation>
    <scope>NUCLEOTIDE SEQUENCE</scope>
    <source>
        <strain evidence="2">CB-2022</strain>
        <tissue evidence="2">Muscle</tissue>
    </source>
</reference>
<dbReference type="Proteomes" id="UP001239994">
    <property type="component" value="Unassembled WGS sequence"/>
</dbReference>
<dbReference type="CDD" id="cd08321">
    <property type="entry name" value="Pyrin_ASC-like"/>
    <property type="match status" value="1"/>
</dbReference>
<keyword evidence="3" id="KW-1185">Reference proteome</keyword>
<evidence type="ECO:0000313" key="3">
    <source>
        <dbReference type="Proteomes" id="UP001239994"/>
    </source>
</evidence>
<evidence type="ECO:0000259" key="1">
    <source>
        <dbReference type="PROSITE" id="PS50824"/>
    </source>
</evidence>
<sequence>MANIKEHLLNTLEELATEDLKMFQWHLTNNVEDKHIPKSHLENANRQDTVDNMVQTYGQFRAVEITLDILRTMNNNQLAEKLRTKVQKSFPCALI</sequence>
<dbReference type="SMART" id="SM01289">
    <property type="entry name" value="PYRIN"/>
    <property type="match status" value="1"/>
</dbReference>
<feature type="domain" description="Pyrin" evidence="1">
    <location>
        <begin position="1"/>
        <end position="88"/>
    </location>
</feature>
<dbReference type="PROSITE" id="PS50824">
    <property type="entry name" value="DAPIN"/>
    <property type="match status" value="1"/>
</dbReference>
<dbReference type="InterPro" id="IPR011029">
    <property type="entry name" value="DEATH-like_dom_sf"/>
</dbReference>
<protein>
    <recommendedName>
        <fullName evidence="1">Pyrin domain-containing protein</fullName>
    </recommendedName>
</protein>
<organism evidence="2 3">
    <name type="scientific">Electrophorus voltai</name>
    <dbReference type="NCBI Taxonomy" id="2609070"/>
    <lineage>
        <taxon>Eukaryota</taxon>
        <taxon>Metazoa</taxon>
        <taxon>Chordata</taxon>
        <taxon>Craniata</taxon>
        <taxon>Vertebrata</taxon>
        <taxon>Euteleostomi</taxon>
        <taxon>Actinopterygii</taxon>
        <taxon>Neopterygii</taxon>
        <taxon>Teleostei</taxon>
        <taxon>Ostariophysi</taxon>
        <taxon>Gymnotiformes</taxon>
        <taxon>Gymnotoidei</taxon>
        <taxon>Gymnotidae</taxon>
        <taxon>Electrophorus</taxon>
    </lineage>
</organism>
<dbReference type="Pfam" id="PF02758">
    <property type="entry name" value="PYRIN"/>
    <property type="match status" value="1"/>
</dbReference>
<dbReference type="AlphaFoldDB" id="A0AAD8ZQK4"/>
<dbReference type="EMBL" id="JAROKS010000006">
    <property type="protein sequence ID" value="KAK1802661.1"/>
    <property type="molecule type" value="Genomic_DNA"/>
</dbReference>
<accession>A0AAD8ZQK4</accession>
<comment type="caution">
    <text evidence="2">The sequence shown here is derived from an EMBL/GenBank/DDBJ whole genome shotgun (WGS) entry which is preliminary data.</text>
</comment>
<proteinExistence type="predicted"/>
<gene>
    <name evidence="2" type="ORF">P4O66_004178</name>
</gene>
<dbReference type="InterPro" id="IPR004020">
    <property type="entry name" value="DAPIN"/>
</dbReference>
<dbReference type="SUPFAM" id="SSF47986">
    <property type="entry name" value="DEATH domain"/>
    <property type="match status" value="1"/>
</dbReference>